<dbReference type="EMBL" id="CDOL01000217">
    <property type="protein sequence ID" value="CEN52808.1"/>
    <property type="molecule type" value="Genomic_DNA"/>
</dbReference>
<dbReference type="Gene3D" id="3.40.1360.10">
    <property type="match status" value="1"/>
</dbReference>
<name>A0A0B7IS69_9FLAO</name>
<dbReference type="RefSeq" id="WP_042007469.1">
    <property type="nucleotide sequence ID" value="NZ_CDOL01000217.1"/>
</dbReference>
<proteinExistence type="predicted"/>
<dbReference type="CDD" id="cd00188">
    <property type="entry name" value="TOPRIM"/>
    <property type="match status" value="1"/>
</dbReference>
<evidence type="ECO:0000313" key="1">
    <source>
        <dbReference type="EMBL" id="CEN52808.1"/>
    </source>
</evidence>
<evidence type="ECO:0000313" key="2">
    <source>
        <dbReference type="Proteomes" id="UP000038200"/>
    </source>
</evidence>
<dbReference type="Proteomes" id="UP000038200">
    <property type="component" value="Unassembled WGS sequence"/>
</dbReference>
<sequence>MMTFDDYKDKVSIIQVLEDLGYQQDISKGRVSPVFVKTQQGKKVDEVIIKNPNSSLNQHYFDRNYKGGDLIAFIKNHISEFPQFYHENQFVHINKILGHYANIPYVPKYQNYKASSQEIHFEANRYKQVPTKVDDLKYLTIERKISPNTVETFLPFIHRIQDTKANNNFINIGFPYTIPGQPNITNYEVRNFGFKGMTEGGDKSNSVWLANFAGDNNLVKSVFIAESALDAMSFYELNKSKVILGHSCFCSVGGYITNNQINNILKAFPNANIHTCFDNDLAGTLYNIRVNSAIQNTNIKIIDKRAEDKILFEPEGKKSFTIPKSEVSIERYKKESGDEFKCRIHKPVGNHKDFNEVLQQNKKISIKR</sequence>
<accession>A0A0B7IS69</accession>
<dbReference type="AlphaFoldDB" id="A0A0B7IS69"/>
<organism evidence="1 2">
    <name type="scientific">Capnocytophaga canis</name>
    <dbReference type="NCBI Taxonomy" id="1848903"/>
    <lineage>
        <taxon>Bacteria</taxon>
        <taxon>Pseudomonadati</taxon>
        <taxon>Bacteroidota</taxon>
        <taxon>Flavobacteriia</taxon>
        <taxon>Flavobacteriales</taxon>
        <taxon>Flavobacteriaceae</taxon>
        <taxon>Capnocytophaga</taxon>
    </lineage>
</organism>
<protein>
    <submittedName>
        <fullName evidence="1">Uncharacterized protein</fullName>
    </submittedName>
</protein>
<gene>
    <name evidence="1" type="ORF">CCAND93_30012</name>
</gene>
<dbReference type="OrthoDB" id="1022712at2"/>
<dbReference type="Pfam" id="PF13155">
    <property type="entry name" value="Toprim_2"/>
    <property type="match status" value="1"/>
</dbReference>
<reference evidence="1 2" key="1">
    <citation type="submission" date="2015-01" db="EMBL/GenBank/DDBJ databases">
        <authorList>
            <person name="Xiang T."/>
            <person name="Song Y."/>
            <person name="Huang L."/>
            <person name="Wang B."/>
            <person name="Wu P."/>
        </authorList>
    </citation>
    <scope>NUCLEOTIDE SEQUENCE [LARGE SCALE GENOMIC DNA]</scope>
    <source>
        <strain evidence="1 2">CcD93</strain>
    </source>
</reference>